<dbReference type="GO" id="GO:0004252">
    <property type="term" value="F:serine-type endopeptidase activity"/>
    <property type="evidence" value="ECO:0007669"/>
    <property type="project" value="InterPro"/>
</dbReference>
<comment type="subcellular location">
    <subcellularLocation>
        <location evidence="1">Periplasm</location>
    </subcellularLocation>
</comment>
<evidence type="ECO:0000256" key="5">
    <source>
        <dbReference type="ARBA" id="ARBA00022971"/>
    </source>
</evidence>
<dbReference type="RefSeq" id="WP_104840629.1">
    <property type="nucleotide sequence ID" value="NZ_CP024309.1"/>
</dbReference>
<evidence type="ECO:0000259" key="7">
    <source>
        <dbReference type="Pfam" id="PF10502"/>
    </source>
</evidence>
<keyword evidence="3" id="KW-0732">Signal</keyword>
<evidence type="ECO:0000313" key="9">
    <source>
        <dbReference type="Proteomes" id="UP000239340"/>
    </source>
</evidence>
<feature type="transmembrane region" description="Helical" evidence="6">
    <location>
        <begin position="21"/>
        <end position="41"/>
    </location>
</feature>
<keyword evidence="6" id="KW-0472">Membrane</keyword>
<keyword evidence="6" id="KW-1133">Transmembrane helix</keyword>
<dbReference type="SUPFAM" id="SSF51306">
    <property type="entry name" value="LexA/Signal peptidase"/>
    <property type="match status" value="1"/>
</dbReference>
<accession>A0A2L0HCB4</accession>
<gene>
    <name evidence="8" type="primary">traF-1</name>
    <name evidence="8" type="ORF">NXT3_PB00489</name>
</gene>
<dbReference type="Pfam" id="PF10502">
    <property type="entry name" value="Peptidase_S26"/>
    <property type="match status" value="1"/>
</dbReference>
<evidence type="ECO:0000256" key="1">
    <source>
        <dbReference type="ARBA" id="ARBA00004418"/>
    </source>
</evidence>
<dbReference type="Gene3D" id="2.10.109.10">
    <property type="entry name" value="Umud Fragment, subunit A"/>
    <property type="match status" value="1"/>
</dbReference>
<evidence type="ECO:0000313" key="8">
    <source>
        <dbReference type="EMBL" id="AUX79140.1"/>
    </source>
</evidence>
<evidence type="ECO:0000256" key="3">
    <source>
        <dbReference type="ARBA" id="ARBA00022729"/>
    </source>
</evidence>
<dbReference type="GO" id="GO:0006465">
    <property type="term" value="P:signal peptide processing"/>
    <property type="evidence" value="ECO:0007669"/>
    <property type="project" value="InterPro"/>
</dbReference>
<keyword evidence="8" id="KW-0614">Plasmid</keyword>
<evidence type="ECO:0000256" key="6">
    <source>
        <dbReference type="SAM" id="Phobius"/>
    </source>
</evidence>
<keyword evidence="4" id="KW-0574">Periplasm</keyword>
<name>A0A2L0HCB4_RHIFR</name>
<sequence length="188" mass="19689">MRAGAEKRLPIIPRRRLTASILSVAAAVIVLIAVAGFLGGYRINQTPSEALGLWRIVPLHRPPGVGDLMFVCPAGTAAMPEARARGYLRSGLCPGRVAPLIKTVVAVAGQHVEIGAEVTIDGRALPSSALAEHDGKGRPLRPFPSGVVPDGHVFLHSSFVGSYDSRYFGPLPASGVLGLAQEVLTYAP</sequence>
<dbReference type="NCBIfam" id="TIGR02771">
    <property type="entry name" value="TraF_Ti"/>
    <property type="match status" value="1"/>
</dbReference>
<geneLocation type="plasmid" evidence="9">
    <name>psfrenxt3b</name>
</geneLocation>
<evidence type="ECO:0000256" key="4">
    <source>
        <dbReference type="ARBA" id="ARBA00022764"/>
    </source>
</evidence>
<dbReference type="InterPro" id="IPR019533">
    <property type="entry name" value="Peptidase_S26"/>
</dbReference>
<comment type="similarity">
    <text evidence="2">Belongs to the peptidase S26C family.</text>
</comment>
<keyword evidence="6" id="KW-0812">Transmembrane</keyword>
<dbReference type="InterPro" id="IPR014139">
    <property type="entry name" value="Peptidase_S26C_TraF"/>
</dbReference>
<dbReference type="EMBL" id="CP024309">
    <property type="protein sequence ID" value="AUX79140.1"/>
    <property type="molecule type" value="Genomic_DNA"/>
</dbReference>
<dbReference type="AlphaFoldDB" id="A0A2L0HCB4"/>
<protein>
    <submittedName>
        <fullName evidence="8">Conjugal transfer signal peptidase protein TraF 1</fullName>
    </submittedName>
</protein>
<dbReference type="Proteomes" id="UP000239340">
    <property type="component" value="Plasmid pSfreNXT3b"/>
</dbReference>
<dbReference type="InterPro" id="IPR036286">
    <property type="entry name" value="LexA/Signal_pep-like_sf"/>
</dbReference>
<evidence type="ECO:0000256" key="2">
    <source>
        <dbReference type="ARBA" id="ARBA00005849"/>
    </source>
</evidence>
<dbReference type="GO" id="GO:0042597">
    <property type="term" value="C:periplasmic space"/>
    <property type="evidence" value="ECO:0007669"/>
    <property type="project" value="UniProtKB-SubCell"/>
</dbReference>
<dbReference type="NCBIfam" id="NF010412">
    <property type="entry name" value="PRK13838.1"/>
    <property type="match status" value="1"/>
</dbReference>
<feature type="domain" description="Peptidase S26" evidence="7">
    <location>
        <begin position="22"/>
        <end position="183"/>
    </location>
</feature>
<proteinExistence type="inferred from homology"/>
<reference evidence="8 9" key="1">
    <citation type="submission" date="2017-10" db="EMBL/GenBank/DDBJ databases">
        <title>Analysis of the genome sequences of Rhizobium populations associated to common bean (phaseolus vulgaris).</title>
        <authorList>
            <person name="Bustos P."/>
            <person name="Santamaria R.I."/>
            <person name="Miranda-Sanchez F."/>
            <person name="Perez-Carrascal O."/>
            <person name="Juarez S."/>
            <person name="Lozano L."/>
            <person name="Martinez-Flores I."/>
            <person name="Vinuesa P."/>
            <person name="Martinez-Romero E."/>
            <person name="Cevallos M.A."/>
            <person name="Romero D."/>
            <person name="Davila G."/>
            <person name="Gonzalez V."/>
        </authorList>
    </citation>
    <scope>NUCLEOTIDE SEQUENCE [LARGE SCALE GENOMIC DNA]</scope>
    <source>
        <strain evidence="8 9">NXT3</strain>
        <plasmid evidence="9">Plasmid psfrenxt3b</plasmid>
    </source>
</reference>
<keyword evidence="5" id="KW-0184">Conjugation</keyword>
<organism evidence="8 9">
    <name type="scientific">Rhizobium fredii</name>
    <name type="common">Sinorhizobium fredii</name>
    <dbReference type="NCBI Taxonomy" id="380"/>
    <lineage>
        <taxon>Bacteria</taxon>
        <taxon>Pseudomonadati</taxon>
        <taxon>Pseudomonadota</taxon>
        <taxon>Alphaproteobacteria</taxon>
        <taxon>Hyphomicrobiales</taxon>
        <taxon>Rhizobiaceae</taxon>
        <taxon>Sinorhizobium/Ensifer group</taxon>
        <taxon>Sinorhizobium</taxon>
    </lineage>
</organism>